<comment type="caution">
    <text evidence="1">The sequence shown here is derived from an EMBL/GenBank/DDBJ whole genome shotgun (WGS) entry which is preliminary data.</text>
</comment>
<sequence>MYINLVHFLVI</sequence>
<keyword evidence="2" id="KW-1185">Reference proteome</keyword>
<dbReference type="EMBL" id="CAKOFQ010007618">
    <property type="protein sequence ID" value="CAH2005042.1"/>
    <property type="molecule type" value="Genomic_DNA"/>
</dbReference>
<proteinExistence type="predicted"/>
<reference evidence="1" key="1">
    <citation type="submission" date="2022-03" db="EMBL/GenBank/DDBJ databases">
        <authorList>
            <person name="Sayadi A."/>
        </authorList>
    </citation>
    <scope>NUCLEOTIDE SEQUENCE</scope>
</reference>
<protein>
    <submittedName>
        <fullName evidence="1">Uncharacterized protein</fullName>
    </submittedName>
</protein>
<gene>
    <name evidence="1" type="ORF">ACAOBT_LOCUS28309</name>
</gene>
<dbReference type="Proteomes" id="UP001152888">
    <property type="component" value="Unassembled WGS sequence"/>
</dbReference>
<organism evidence="1 2">
    <name type="scientific">Acanthoscelides obtectus</name>
    <name type="common">Bean weevil</name>
    <name type="synonym">Bruchus obtectus</name>
    <dbReference type="NCBI Taxonomy" id="200917"/>
    <lineage>
        <taxon>Eukaryota</taxon>
        <taxon>Metazoa</taxon>
        <taxon>Ecdysozoa</taxon>
        <taxon>Arthropoda</taxon>
        <taxon>Hexapoda</taxon>
        <taxon>Insecta</taxon>
        <taxon>Pterygota</taxon>
        <taxon>Neoptera</taxon>
        <taxon>Endopterygota</taxon>
        <taxon>Coleoptera</taxon>
        <taxon>Polyphaga</taxon>
        <taxon>Cucujiformia</taxon>
        <taxon>Chrysomeloidea</taxon>
        <taxon>Chrysomelidae</taxon>
        <taxon>Bruchinae</taxon>
        <taxon>Bruchini</taxon>
        <taxon>Acanthoscelides</taxon>
    </lineage>
</organism>
<accession>A0A9P0PZL4</accession>
<evidence type="ECO:0000313" key="1">
    <source>
        <dbReference type="EMBL" id="CAH2005042.1"/>
    </source>
</evidence>
<name>A0A9P0PZL4_ACAOB</name>
<evidence type="ECO:0000313" key="2">
    <source>
        <dbReference type="Proteomes" id="UP001152888"/>
    </source>
</evidence>